<gene>
    <name evidence="1" type="ORF">MLD38_008636</name>
</gene>
<evidence type="ECO:0000313" key="2">
    <source>
        <dbReference type="Proteomes" id="UP001057402"/>
    </source>
</evidence>
<dbReference type="EMBL" id="CM042882">
    <property type="protein sequence ID" value="KAI4382707.1"/>
    <property type="molecule type" value="Genomic_DNA"/>
</dbReference>
<dbReference type="Proteomes" id="UP001057402">
    <property type="component" value="Chromosome 3"/>
</dbReference>
<evidence type="ECO:0000313" key="1">
    <source>
        <dbReference type="EMBL" id="KAI4382707.1"/>
    </source>
</evidence>
<keyword evidence="2" id="KW-1185">Reference proteome</keyword>
<comment type="caution">
    <text evidence="1">The sequence shown here is derived from an EMBL/GenBank/DDBJ whole genome shotgun (WGS) entry which is preliminary data.</text>
</comment>
<organism evidence="1 2">
    <name type="scientific">Melastoma candidum</name>
    <dbReference type="NCBI Taxonomy" id="119954"/>
    <lineage>
        <taxon>Eukaryota</taxon>
        <taxon>Viridiplantae</taxon>
        <taxon>Streptophyta</taxon>
        <taxon>Embryophyta</taxon>
        <taxon>Tracheophyta</taxon>
        <taxon>Spermatophyta</taxon>
        <taxon>Magnoliopsida</taxon>
        <taxon>eudicotyledons</taxon>
        <taxon>Gunneridae</taxon>
        <taxon>Pentapetalae</taxon>
        <taxon>rosids</taxon>
        <taxon>malvids</taxon>
        <taxon>Myrtales</taxon>
        <taxon>Melastomataceae</taxon>
        <taxon>Melastomatoideae</taxon>
        <taxon>Melastomateae</taxon>
        <taxon>Melastoma</taxon>
    </lineage>
</organism>
<proteinExistence type="predicted"/>
<sequence length="286" mass="31695">MSTSDELPFTLEKMHGFSTVDGFVEISENLAEMIKYIANEPSVGLFYIQQHTKNAVPNVVTLKNNVTTKSRETSLHSEDLEDSIAMSRSMKDCGLPIIDDMISDIRNSLALMSSKQPKRGLIRNPMSGFRMRRTSSLGGMAWGGSSATGDLGRQRSGNYFSSVINSAKQNLRWSQLDPQDPGQSKGRNPLFKSKDRRVSASETGLESSDELPLSSQVGEDGDEGDEEEDDDEGGRDSESDIKLRSGRAMRLSEDFESFKANREAKLEEWLGERTDHDNHNGTVTTT</sequence>
<accession>A0ACB9RUN5</accession>
<protein>
    <submittedName>
        <fullName evidence="1">Uncharacterized protein</fullName>
    </submittedName>
</protein>
<name>A0ACB9RUN5_9MYRT</name>
<reference evidence="2" key="1">
    <citation type="journal article" date="2023" name="Front. Plant Sci.">
        <title>Chromosomal-level genome assembly of Melastoma candidum provides insights into trichome evolution.</title>
        <authorList>
            <person name="Zhong Y."/>
            <person name="Wu W."/>
            <person name="Sun C."/>
            <person name="Zou P."/>
            <person name="Liu Y."/>
            <person name="Dai S."/>
            <person name="Zhou R."/>
        </authorList>
    </citation>
    <scope>NUCLEOTIDE SEQUENCE [LARGE SCALE GENOMIC DNA]</scope>
</reference>